<keyword evidence="2" id="KW-1185">Reference proteome</keyword>
<evidence type="ECO:0000313" key="1">
    <source>
        <dbReference type="EMBL" id="KAI5647672.1"/>
    </source>
</evidence>
<comment type="caution">
    <text evidence="1">The sequence shown here is derived from an EMBL/GenBank/DDBJ whole genome shotgun (WGS) entry which is preliminary data.</text>
</comment>
<proteinExistence type="predicted"/>
<dbReference type="Proteomes" id="UP001060085">
    <property type="component" value="Linkage Group LG08"/>
</dbReference>
<protein>
    <submittedName>
        <fullName evidence="1">Uncharacterized protein</fullName>
    </submittedName>
</protein>
<reference evidence="2" key="1">
    <citation type="journal article" date="2023" name="Nat. Plants">
        <title>Single-cell RNA sequencing provides a high-resolution roadmap for understanding the multicellular compartmentation of specialized metabolism.</title>
        <authorList>
            <person name="Sun S."/>
            <person name="Shen X."/>
            <person name="Li Y."/>
            <person name="Li Y."/>
            <person name="Wang S."/>
            <person name="Li R."/>
            <person name="Zhang H."/>
            <person name="Shen G."/>
            <person name="Guo B."/>
            <person name="Wei J."/>
            <person name="Xu J."/>
            <person name="St-Pierre B."/>
            <person name="Chen S."/>
            <person name="Sun C."/>
        </authorList>
    </citation>
    <scope>NUCLEOTIDE SEQUENCE [LARGE SCALE GENOMIC DNA]</scope>
</reference>
<sequence length="668" mass="75073">MGKVLEMPLSFLFIFSFLLPFTPQVSAVQYPINVWPKPKIFSWPQPQVTLFSPKYVIVFPDNQYLINYISHTFQPRLNISYRPLVDPPLNLKSSSPPLHFLFIHVADPNAALAHGVNESYTLTIPAAYGSEPINATMEAETVWGAMRGLETLSQLMYGNPTRVACGLYIYDEPLFMHRGLMLDTSRNYYEVKDLKRLIKALSMNKLNVFHWHITDTHSFPLVLPSEPQLAEKGAYGEEMKYTPDDVKKLVEFGMEHGVRVVPEIEMPGHARSWAGAYPDIVTCEEKFWWPAGSKMEDQFAHEPGTGQLNPLNPKTYKIIKNVIHDVTDMFPDAYFHAGGDEINPSCWKSDPRIQDFLAKNGTLSQALEIFVNSTLPLILSQNRTVIYWEDIILDEKINVSLSLLPKENIILQSWTSHWRNSTKRVVSAGYRTIVSPLDFYYLDTGHGTFIGNYSQYNQPPGAPGKKDPWDTLFVTWQSIYNHDITYGLNEEEAKLVLGGEVALWSEQADSTVMDSRIWPRTSAMAEALWSGNRDETGMKRFAEATDRLNEWRNRMVSRALSVFLLLLVVLATNHHQAEAITCSDVVKAIKPCVGYLQSGNGMPPSDCCQGASALANSATTTADKQTACSCLKSASKNMKINLQLAKALPGNCKITLPYPISPNVDCTT</sequence>
<name>A0ACB9ZN91_CATRO</name>
<evidence type="ECO:0000313" key="2">
    <source>
        <dbReference type="Proteomes" id="UP001060085"/>
    </source>
</evidence>
<accession>A0ACB9ZN91</accession>
<organism evidence="1 2">
    <name type="scientific">Catharanthus roseus</name>
    <name type="common">Madagascar periwinkle</name>
    <name type="synonym">Vinca rosea</name>
    <dbReference type="NCBI Taxonomy" id="4058"/>
    <lineage>
        <taxon>Eukaryota</taxon>
        <taxon>Viridiplantae</taxon>
        <taxon>Streptophyta</taxon>
        <taxon>Embryophyta</taxon>
        <taxon>Tracheophyta</taxon>
        <taxon>Spermatophyta</taxon>
        <taxon>Magnoliopsida</taxon>
        <taxon>eudicotyledons</taxon>
        <taxon>Gunneridae</taxon>
        <taxon>Pentapetalae</taxon>
        <taxon>asterids</taxon>
        <taxon>lamiids</taxon>
        <taxon>Gentianales</taxon>
        <taxon>Apocynaceae</taxon>
        <taxon>Rauvolfioideae</taxon>
        <taxon>Vinceae</taxon>
        <taxon>Catharanthinae</taxon>
        <taxon>Catharanthus</taxon>
    </lineage>
</organism>
<dbReference type="EMBL" id="CM044708">
    <property type="protein sequence ID" value="KAI5647672.1"/>
    <property type="molecule type" value="Genomic_DNA"/>
</dbReference>
<gene>
    <name evidence="1" type="ORF">M9H77_33677</name>
</gene>